<accession>A0AAV8G3D4</accession>
<dbReference type="Pfam" id="PF14543">
    <property type="entry name" value="TAXi_N"/>
    <property type="match status" value="1"/>
</dbReference>
<proteinExistence type="inferred from homology"/>
<gene>
    <name evidence="5" type="ORF">LUZ62_048987</name>
</gene>
<dbReference type="InterPro" id="IPR051708">
    <property type="entry name" value="Plant_Aspart_Prot_A1"/>
</dbReference>
<name>A0AAV8G3D4_9POAL</name>
<evidence type="ECO:0000256" key="2">
    <source>
        <dbReference type="ARBA" id="ARBA00022670"/>
    </source>
</evidence>
<dbReference type="PANTHER" id="PTHR47967">
    <property type="entry name" value="OS07G0603500 PROTEIN-RELATED"/>
    <property type="match status" value="1"/>
</dbReference>
<evidence type="ECO:0000313" key="5">
    <source>
        <dbReference type="EMBL" id="KAJ4797741.1"/>
    </source>
</evidence>
<evidence type="ECO:0000313" key="6">
    <source>
        <dbReference type="Proteomes" id="UP001140206"/>
    </source>
</evidence>
<feature type="domain" description="Peptidase A1" evidence="4">
    <location>
        <begin position="88"/>
        <end position="422"/>
    </location>
</feature>
<comment type="similarity">
    <text evidence="1">Belongs to the peptidase A1 family.</text>
</comment>
<dbReference type="SUPFAM" id="SSF50630">
    <property type="entry name" value="Acid proteases"/>
    <property type="match status" value="1"/>
</dbReference>
<organism evidence="5 6">
    <name type="scientific">Rhynchospora pubera</name>
    <dbReference type="NCBI Taxonomy" id="906938"/>
    <lineage>
        <taxon>Eukaryota</taxon>
        <taxon>Viridiplantae</taxon>
        <taxon>Streptophyta</taxon>
        <taxon>Embryophyta</taxon>
        <taxon>Tracheophyta</taxon>
        <taxon>Spermatophyta</taxon>
        <taxon>Magnoliopsida</taxon>
        <taxon>Liliopsida</taxon>
        <taxon>Poales</taxon>
        <taxon>Cyperaceae</taxon>
        <taxon>Cyperoideae</taxon>
        <taxon>Rhynchosporeae</taxon>
        <taxon>Rhynchospora</taxon>
    </lineage>
</organism>
<dbReference type="GO" id="GO:0005576">
    <property type="term" value="C:extracellular region"/>
    <property type="evidence" value="ECO:0007669"/>
    <property type="project" value="TreeGrafter"/>
</dbReference>
<keyword evidence="3" id="KW-0378">Hydrolase</keyword>
<protein>
    <submittedName>
        <fullName evidence="5">Eukaryotic aspartyl protease family protein</fullName>
    </submittedName>
</protein>
<evidence type="ECO:0000256" key="3">
    <source>
        <dbReference type="ARBA" id="ARBA00022801"/>
    </source>
</evidence>
<dbReference type="Proteomes" id="UP001140206">
    <property type="component" value="Chromosome 2"/>
</dbReference>
<comment type="caution">
    <text evidence="5">The sequence shown here is derived from an EMBL/GenBank/DDBJ whole genome shotgun (WGS) entry which is preliminary data.</text>
</comment>
<dbReference type="InterPro" id="IPR021109">
    <property type="entry name" value="Peptidase_aspartic_dom_sf"/>
</dbReference>
<dbReference type="AlphaFoldDB" id="A0AAV8G3D4"/>
<dbReference type="Gene3D" id="2.40.70.10">
    <property type="entry name" value="Acid Proteases"/>
    <property type="match status" value="2"/>
</dbReference>
<reference evidence="5" key="1">
    <citation type="submission" date="2022-08" db="EMBL/GenBank/DDBJ databases">
        <authorList>
            <person name="Marques A."/>
        </authorList>
    </citation>
    <scope>NUCLEOTIDE SEQUENCE</scope>
    <source>
        <strain evidence="5">RhyPub2mFocal</strain>
        <tissue evidence="5">Leaves</tissue>
    </source>
</reference>
<sequence length="424" mass="48448">MFFFVWISLNANECYSTKSFVTRNRPVVTSTNESTIGRNMGFSINIVNQYGSKLSHDPRINLKMNHWIQQRNVNQKTFFENVFYGDIYLAAITVGVPPFSYMVIIDTGSSLFWVQDVTCKSCLNYDIPGYNSKESSSLSKIKCNRVFGCPEREFLTDCLRNECAYEISYLNNKSSKGYLRRETLEFITTEREIMSIKDLEMGFGIETTVRNKEAVGFLGLSRHEGSLIQQLNVGRFSFCLPGRASDQPGVLKFGPDADTIGIGIPMINHQELLRDHPNLSNLYSLWLQGFSVGGQKIQGMEGMVVTFDTGSTLTWVPHRFFGVILDKINRHISLQVMHGAYCHIINNPNDPILGPWIKWEFEKGFELITHLNSMFIFFLLNFTEAYCLNMLNYSSDTIIFGNSFMNNINFGIDEDEMFIHPQSC</sequence>
<dbReference type="GO" id="GO:0004190">
    <property type="term" value="F:aspartic-type endopeptidase activity"/>
    <property type="evidence" value="ECO:0007669"/>
    <property type="project" value="InterPro"/>
</dbReference>
<evidence type="ECO:0000259" key="4">
    <source>
        <dbReference type="PROSITE" id="PS51767"/>
    </source>
</evidence>
<dbReference type="InterPro" id="IPR001969">
    <property type="entry name" value="Aspartic_peptidase_AS"/>
</dbReference>
<dbReference type="PROSITE" id="PS51767">
    <property type="entry name" value="PEPTIDASE_A1"/>
    <property type="match status" value="1"/>
</dbReference>
<keyword evidence="2 5" id="KW-0645">Protease</keyword>
<evidence type="ECO:0000256" key="1">
    <source>
        <dbReference type="ARBA" id="ARBA00007447"/>
    </source>
</evidence>
<dbReference type="InterPro" id="IPR033121">
    <property type="entry name" value="PEPTIDASE_A1"/>
</dbReference>
<dbReference type="PANTHER" id="PTHR47967:SF23">
    <property type="entry name" value="OS04G0448300 PROTEIN"/>
    <property type="match status" value="1"/>
</dbReference>
<dbReference type="PROSITE" id="PS00141">
    <property type="entry name" value="ASP_PROTEASE"/>
    <property type="match status" value="1"/>
</dbReference>
<dbReference type="GO" id="GO:0006508">
    <property type="term" value="P:proteolysis"/>
    <property type="evidence" value="ECO:0007669"/>
    <property type="project" value="UniProtKB-KW"/>
</dbReference>
<keyword evidence="6" id="KW-1185">Reference proteome</keyword>
<dbReference type="InterPro" id="IPR032861">
    <property type="entry name" value="TAXi_N"/>
</dbReference>
<dbReference type="EMBL" id="JAMFTS010000002">
    <property type="protein sequence ID" value="KAJ4797741.1"/>
    <property type="molecule type" value="Genomic_DNA"/>
</dbReference>